<reference evidence="2 3" key="1">
    <citation type="submission" date="2018-12" db="EMBL/GenBank/DDBJ databases">
        <title>Unveiling genomic diversity among members of the Bifidobacterium pseudolongum species, a widely distributed gut commensal of the animal kingdom.</title>
        <authorList>
            <person name="Lugli G.A."/>
            <person name="Duranti S."/>
            <person name="Albert K."/>
            <person name="Mancabelli L."/>
            <person name="Napoli S."/>
            <person name="Viappiani A."/>
            <person name="Anzalone R."/>
            <person name="Longhi G."/>
            <person name="Milani C."/>
            <person name="Turroni F."/>
            <person name="Alessandri G."/>
            <person name="Sela D.A."/>
            <person name="Van Sinderen D."/>
            <person name="Ventura M."/>
        </authorList>
    </citation>
    <scope>NUCLEOTIDE SEQUENCE [LARGE SCALE GENOMIC DNA]</scope>
    <source>
        <strain evidence="2 3">2003B</strain>
    </source>
</reference>
<dbReference type="EMBL" id="RYUW01000002">
    <property type="protein sequence ID" value="RYQ38777.1"/>
    <property type="molecule type" value="Genomic_DNA"/>
</dbReference>
<dbReference type="AlphaFoldDB" id="A0A4Q5AXQ0"/>
<organism evidence="2 3">
    <name type="scientific">Bifidobacterium pseudolongum subsp. globosum</name>
    <dbReference type="NCBI Taxonomy" id="1690"/>
    <lineage>
        <taxon>Bacteria</taxon>
        <taxon>Bacillati</taxon>
        <taxon>Actinomycetota</taxon>
        <taxon>Actinomycetes</taxon>
        <taxon>Bifidobacteriales</taxon>
        <taxon>Bifidobacteriaceae</taxon>
        <taxon>Bifidobacterium</taxon>
    </lineage>
</organism>
<sequence>MFGDNRAGVARRVNTHTVAIAEIVLNGLKIWHDHVFDLILIHVHIHREIDDSGRHAESLRSLDGFLRMTFTCFRGEMREFGGVFLKDREVLESMLDDAFKLTSPNRLEIIRRIQALLPRFCQVATHDLISIRFELFGEFVGDLKSRIARLGRAIRVTARSQQAHPCVGIHALAHRRPPHPHRRFRRPVQILAGLPRETRRRSRTTHPQEPLTHLRQSRYRSSTASYHPSTARSNICSILYDSIHPLQQLSHCTWVLAPIPLQHFYGKYLPTHVAFAGTVDWPHQIVEIGAVWVSTSEVFQS</sequence>
<dbReference type="Proteomes" id="UP000292382">
    <property type="component" value="Unassembled WGS sequence"/>
</dbReference>
<gene>
    <name evidence="2" type="ORF">PG2003B_0140</name>
</gene>
<feature type="region of interest" description="Disordered" evidence="1">
    <location>
        <begin position="196"/>
        <end position="219"/>
    </location>
</feature>
<evidence type="ECO:0000313" key="2">
    <source>
        <dbReference type="EMBL" id="RYQ38777.1"/>
    </source>
</evidence>
<accession>A0A4Q5AXQ0</accession>
<evidence type="ECO:0000313" key="3">
    <source>
        <dbReference type="Proteomes" id="UP000292382"/>
    </source>
</evidence>
<comment type="caution">
    <text evidence="2">The sequence shown here is derived from an EMBL/GenBank/DDBJ whole genome shotgun (WGS) entry which is preliminary data.</text>
</comment>
<evidence type="ECO:0000256" key="1">
    <source>
        <dbReference type="SAM" id="MobiDB-lite"/>
    </source>
</evidence>
<protein>
    <submittedName>
        <fullName evidence="2">Uncharacterized protein</fullName>
    </submittedName>
</protein>
<proteinExistence type="predicted"/>
<name>A0A4Q5AXQ0_9BIFI</name>